<gene>
    <name evidence="1" type="primary">gb29929</name>
    <name evidence="1" type="ORF">PR202_gb29929</name>
</gene>
<dbReference type="Proteomes" id="UP001054889">
    <property type="component" value="Unassembled WGS sequence"/>
</dbReference>
<dbReference type="EMBL" id="BQKI01000176">
    <property type="protein sequence ID" value="GJN40670.1"/>
    <property type="molecule type" value="Genomic_DNA"/>
</dbReference>
<organism evidence="1 2">
    <name type="scientific">Eleusine coracana subsp. coracana</name>
    <dbReference type="NCBI Taxonomy" id="191504"/>
    <lineage>
        <taxon>Eukaryota</taxon>
        <taxon>Viridiplantae</taxon>
        <taxon>Streptophyta</taxon>
        <taxon>Embryophyta</taxon>
        <taxon>Tracheophyta</taxon>
        <taxon>Spermatophyta</taxon>
        <taxon>Magnoliopsida</taxon>
        <taxon>Liliopsida</taxon>
        <taxon>Poales</taxon>
        <taxon>Poaceae</taxon>
        <taxon>PACMAD clade</taxon>
        <taxon>Chloridoideae</taxon>
        <taxon>Cynodonteae</taxon>
        <taxon>Eleusininae</taxon>
        <taxon>Eleusine</taxon>
    </lineage>
</organism>
<evidence type="ECO:0000313" key="2">
    <source>
        <dbReference type="Proteomes" id="UP001054889"/>
    </source>
</evidence>
<proteinExistence type="predicted"/>
<comment type="caution">
    <text evidence="1">The sequence shown here is derived from an EMBL/GenBank/DDBJ whole genome shotgun (WGS) entry which is preliminary data.</text>
</comment>
<keyword evidence="2" id="KW-1185">Reference proteome</keyword>
<reference evidence="1" key="2">
    <citation type="submission" date="2021-12" db="EMBL/GenBank/DDBJ databases">
        <title>Resequencing data analysis of finger millet.</title>
        <authorList>
            <person name="Hatakeyama M."/>
            <person name="Aluri S."/>
            <person name="Balachadran M.T."/>
            <person name="Sivarajan S.R."/>
            <person name="Poveda L."/>
            <person name="Shimizu-Inatsugi R."/>
            <person name="Schlapbach R."/>
            <person name="Sreeman S.M."/>
            <person name="Shimizu K.K."/>
        </authorList>
    </citation>
    <scope>NUCLEOTIDE SEQUENCE</scope>
</reference>
<sequence length="77" mass="8491">MAPGQPCVDLRGLPSVASSEVGRSGTGKIAKVEHEPLRELRVGSVRQQGDAVLIPELMPFRFHRRERALARAALRFD</sequence>
<name>A0AAV5G1B8_ELECO</name>
<protein>
    <submittedName>
        <fullName evidence="1">Uncharacterized protein</fullName>
    </submittedName>
</protein>
<evidence type="ECO:0000313" key="1">
    <source>
        <dbReference type="EMBL" id="GJN40670.1"/>
    </source>
</evidence>
<reference evidence="1" key="1">
    <citation type="journal article" date="2018" name="DNA Res.">
        <title>Multiple hybrid de novo genome assembly of finger millet, an orphan allotetraploid crop.</title>
        <authorList>
            <person name="Hatakeyama M."/>
            <person name="Aluri S."/>
            <person name="Balachadran M.T."/>
            <person name="Sivarajan S.R."/>
            <person name="Patrignani A."/>
            <person name="Gruter S."/>
            <person name="Poveda L."/>
            <person name="Shimizu-Inatsugi R."/>
            <person name="Baeten J."/>
            <person name="Francoijs K.J."/>
            <person name="Nataraja K.N."/>
            <person name="Reddy Y.A.N."/>
            <person name="Phadnis S."/>
            <person name="Ravikumar R.L."/>
            <person name="Schlapbach R."/>
            <person name="Sreeman S.M."/>
            <person name="Shimizu K.K."/>
        </authorList>
    </citation>
    <scope>NUCLEOTIDE SEQUENCE</scope>
</reference>
<dbReference type="AlphaFoldDB" id="A0AAV5G1B8"/>
<accession>A0AAV5G1B8</accession>